<protein>
    <submittedName>
        <fullName evidence="6">ATP-binding cassette domain-containing protein</fullName>
    </submittedName>
</protein>
<sequence>MIEFIGIEKFYPNSRVHAIKDASFKIEKGEFVFFMGKSGAGKTTLLKMLYKAEKPSGGIIMSFGKDIKKISKTTLRRNIGVVFQTFELVENKTALENVSYVLECYGISPIKSKKKALETLAMLGLVGKEKQYPYEMSGGERQRVAIARAMVNNPQILICDEPTGNLDDENAQNVMHYLKEINEKGTTVLMATHNKEIVREMKKRIIYVQDGYIVDKTYKNNVSLAQYIHRLNQGGRK</sequence>
<keyword evidence="3" id="KW-0547">Nucleotide-binding</keyword>
<accession>A0A6M6E609</accession>
<dbReference type="Pfam" id="PF00005">
    <property type="entry name" value="ABC_tran"/>
    <property type="match status" value="1"/>
</dbReference>
<dbReference type="InterPro" id="IPR017911">
    <property type="entry name" value="MacB-like_ATP-bd"/>
</dbReference>
<dbReference type="CDD" id="cd03255">
    <property type="entry name" value="ABC_MJ0796_LolCDE_FtsE"/>
    <property type="match status" value="1"/>
</dbReference>
<dbReference type="FunFam" id="3.40.50.300:FF:000056">
    <property type="entry name" value="Cell division ATP-binding protein FtsE"/>
    <property type="match status" value="1"/>
</dbReference>
<dbReference type="GO" id="GO:0022857">
    <property type="term" value="F:transmembrane transporter activity"/>
    <property type="evidence" value="ECO:0007669"/>
    <property type="project" value="TreeGrafter"/>
</dbReference>
<evidence type="ECO:0000259" key="5">
    <source>
        <dbReference type="PROSITE" id="PS50893"/>
    </source>
</evidence>
<evidence type="ECO:0000256" key="3">
    <source>
        <dbReference type="ARBA" id="ARBA00022741"/>
    </source>
</evidence>
<dbReference type="GO" id="GO:0016887">
    <property type="term" value="F:ATP hydrolysis activity"/>
    <property type="evidence" value="ECO:0007669"/>
    <property type="project" value="InterPro"/>
</dbReference>
<evidence type="ECO:0000256" key="4">
    <source>
        <dbReference type="ARBA" id="ARBA00022840"/>
    </source>
</evidence>
<dbReference type="PROSITE" id="PS00211">
    <property type="entry name" value="ABC_TRANSPORTER_1"/>
    <property type="match status" value="1"/>
</dbReference>
<dbReference type="Gene3D" id="3.40.50.300">
    <property type="entry name" value="P-loop containing nucleotide triphosphate hydrolases"/>
    <property type="match status" value="1"/>
</dbReference>
<dbReference type="GO" id="GO:0005886">
    <property type="term" value="C:plasma membrane"/>
    <property type="evidence" value="ECO:0007669"/>
    <property type="project" value="UniProtKB-ARBA"/>
</dbReference>
<dbReference type="InterPro" id="IPR017871">
    <property type="entry name" value="ABC_transporter-like_CS"/>
</dbReference>
<evidence type="ECO:0000256" key="2">
    <source>
        <dbReference type="ARBA" id="ARBA00022448"/>
    </source>
</evidence>
<dbReference type="RefSeq" id="WP_171778554.1">
    <property type="nucleotide sequence ID" value="NZ_CP045273.1"/>
</dbReference>
<comment type="similarity">
    <text evidence="1">Belongs to the ABC transporter superfamily.</text>
</comment>
<dbReference type="SUPFAM" id="SSF52540">
    <property type="entry name" value="P-loop containing nucleoside triphosphate hydrolases"/>
    <property type="match status" value="1"/>
</dbReference>
<geneLocation type="plasmid" evidence="7">
    <name>pfdu301a</name>
</geneLocation>
<proteinExistence type="inferred from homology"/>
<organism evidence="6 7">
    <name type="scientific">Priestia megaterium</name>
    <name type="common">Bacillus megaterium</name>
    <dbReference type="NCBI Taxonomy" id="1404"/>
    <lineage>
        <taxon>Bacteria</taxon>
        <taxon>Bacillati</taxon>
        <taxon>Bacillota</taxon>
        <taxon>Bacilli</taxon>
        <taxon>Bacillales</taxon>
        <taxon>Bacillaceae</taxon>
        <taxon>Priestia</taxon>
    </lineage>
</organism>
<dbReference type="InterPro" id="IPR015854">
    <property type="entry name" value="ABC_transpr_LolD-like"/>
</dbReference>
<dbReference type="SMART" id="SM00382">
    <property type="entry name" value="AAA"/>
    <property type="match status" value="1"/>
</dbReference>
<evidence type="ECO:0000313" key="6">
    <source>
        <dbReference type="EMBL" id="QJX80559.1"/>
    </source>
</evidence>
<dbReference type="EMBL" id="CP045273">
    <property type="protein sequence ID" value="QJX80559.1"/>
    <property type="molecule type" value="Genomic_DNA"/>
</dbReference>
<dbReference type="InterPro" id="IPR027417">
    <property type="entry name" value="P-loop_NTPase"/>
</dbReference>
<feature type="domain" description="ABC transporter" evidence="5">
    <location>
        <begin position="2"/>
        <end position="235"/>
    </location>
</feature>
<name>A0A6M6E609_PRIMG</name>
<keyword evidence="4 6" id="KW-0067">ATP-binding</keyword>
<evidence type="ECO:0000256" key="1">
    <source>
        <dbReference type="ARBA" id="ARBA00005417"/>
    </source>
</evidence>
<reference evidence="6 7" key="1">
    <citation type="submission" date="2019-10" db="EMBL/GenBank/DDBJ databases">
        <title>Complete genome sequences for adaption low water activity.</title>
        <authorList>
            <person name="Zhao L."/>
            <person name="Zhong J."/>
        </authorList>
    </citation>
    <scope>NUCLEOTIDE SEQUENCE [LARGE SCALE GENOMIC DNA]</scope>
    <source>
        <strain evidence="6 7">FDU301</strain>
        <plasmid evidence="7">pfdu301a</plasmid>
    </source>
</reference>
<gene>
    <name evidence="6" type="ORF">FDZ14_31205</name>
</gene>
<dbReference type="InterPro" id="IPR003593">
    <property type="entry name" value="AAA+_ATPase"/>
</dbReference>
<dbReference type="InterPro" id="IPR003439">
    <property type="entry name" value="ABC_transporter-like_ATP-bd"/>
</dbReference>
<dbReference type="PANTHER" id="PTHR24220:SF470">
    <property type="entry name" value="CELL DIVISION ATP-BINDING PROTEIN FTSE"/>
    <property type="match status" value="1"/>
</dbReference>
<dbReference type="PROSITE" id="PS50893">
    <property type="entry name" value="ABC_TRANSPORTER_2"/>
    <property type="match status" value="1"/>
</dbReference>
<dbReference type="Proteomes" id="UP000501076">
    <property type="component" value="Plasmid pFDU301A"/>
</dbReference>
<evidence type="ECO:0000313" key="7">
    <source>
        <dbReference type="Proteomes" id="UP000501076"/>
    </source>
</evidence>
<dbReference type="AlphaFoldDB" id="A0A6M6E609"/>
<keyword evidence="6" id="KW-0614">Plasmid</keyword>
<keyword evidence="2" id="KW-0813">Transport</keyword>
<dbReference type="GO" id="GO:0005524">
    <property type="term" value="F:ATP binding"/>
    <property type="evidence" value="ECO:0007669"/>
    <property type="project" value="UniProtKB-KW"/>
</dbReference>
<dbReference type="PANTHER" id="PTHR24220">
    <property type="entry name" value="IMPORT ATP-BINDING PROTEIN"/>
    <property type="match status" value="1"/>
</dbReference>